<dbReference type="Proteomes" id="UP001179952">
    <property type="component" value="Unassembled WGS sequence"/>
</dbReference>
<evidence type="ECO:0000259" key="2">
    <source>
        <dbReference type="Pfam" id="PF03629"/>
    </source>
</evidence>
<evidence type="ECO:0000313" key="4">
    <source>
        <dbReference type="Proteomes" id="UP001179952"/>
    </source>
</evidence>
<dbReference type="PANTHER" id="PTHR31988:SF19">
    <property type="entry name" value="9-O-ACETYL-N-ACETYLNEURAMINIC ACID DEACETYLASE-RELATED"/>
    <property type="match status" value="1"/>
</dbReference>
<dbReference type="SUPFAM" id="SSF52266">
    <property type="entry name" value="SGNH hydrolase"/>
    <property type="match status" value="1"/>
</dbReference>
<dbReference type="InterPro" id="IPR005181">
    <property type="entry name" value="SASA"/>
</dbReference>
<dbReference type="InterPro" id="IPR036514">
    <property type="entry name" value="SGNH_hydro_sf"/>
</dbReference>
<dbReference type="AlphaFoldDB" id="A0AAV9AWE5"/>
<keyword evidence="4" id="KW-1185">Reference proteome</keyword>
<dbReference type="PANTHER" id="PTHR31988">
    <property type="entry name" value="ESTERASE, PUTATIVE (DUF303)-RELATED"/>
    <property type="match status" value="1"/>
</dbReference>
<protein>
    <submittedName>
        <fullName evidence="3">Carbohydrate esterase</fullName>
    </submittedName>
</protein>
<dbReference type="EMBL" id="JAUJYN010000006">
    <property type="protein sequence ID" value="KAK1268322.1"/>
    <property type="molecule type" value="Genomic_DNA"/>
</dbReference>
<proteinExistence type="predicted"/>
<evidence type="ECO:0000256" key="1">
    <source>
        <dbReference type="ARBA" id="ARBA00022801"/>
    </source>
</evidence>
<sequence length="242" mass="26268">MDIFILSGQSNMSGRGGVAHRIWDGVVPPEALPNPSILRFNAESQWEEAREPIHTDIDTAKTCGIGPGMPFANAVLGSSSSSSGRSVGLVPCAVGGTAILEWERGSNLYEQMVRRAKESVASSPGGVIRAVLWYQGESDTDSERDADSYKRRLEKFIANVRADLGFPSLPFIQVAIASGFNKLYIIKVRKVQKEVKLPNVACVDAQGLPLNDDHLHLTTAAQVHLGKMLSEVYLHQFASHPS</sequence>
<dbReference type="Pfam" id="PF03629">
    <property type="entry name" value="SASA"/>
    <property type="match status" value="1"/>
</dbReference>
<reference evidence="3" key="2">
    <citation type="submission" date="2023-06" db="EMBL/GenBank/DDBJ databases">
        <authorList>
            <person name="Ma L."/>
            <person name="Liu K.-W."/>
            <person name="Li Z."/>
            <person name="Hsiao Y.-Y."/>
            <person name="Qi Y."/>
            <person name="Fu T."/>
            <person name="Tang G."/>
            <person name="Zhang D."/>
            <person name="Sun W.-H."/>
            <person name="Liu D.-K."/>
            <person name="Li Y."/>
            <person name="Chen G.-Z."/>
            <person name="Liu X.-D."/>
            <person name="Liao X.-Y."/>
            <person name="Jiang Y.-T."/>
            <person name="Yu X."/>
            <person name="Hao Y."/>
            <person name="Huang J."/>
            <person name="Zhao X.-W."/>
            <person name="Ke S."/>
            <person name="Chen Y.-Y."/>
            <person name="Wu W.-L."/>
            <person name="Hsu J.-L."/>
            <person name="Lin Y.-F."/>
            <person name="Huang M.-D."/>
            <person name="Li C.-Y."/>
            <person name="Huang L."/>
            <person name="Wang Z.-W."/>
            <person name="Zhao X."/>
            <person name="Zhong W.-Y."/>
            <person name="Peng D.-H."/>
            <person name="Ahmad S."/>
            <person name="Lan S."/>
            <person name="Zhang J.-S."/>
            <person name="Tsai W.-C."/>
            <person name="Van De Peer Y."/>
            <person name="Liu Z.-J."/>
        </authorList>
    </citation>
    <scope>NUCLEOTIDE SEQUENCE</scope>
    <source>
        <strain evidence="3">SCP</strain>
        <tissue evidence="3">Leaves</tissue>
    </source>
</reference>
<organism evidence="3 4">
    <name type="scientific">Acorus gramineus</name>
    <name type="common">Dwarf sweet flag</name>
    <dbReference type="NCBI Taxonomy" id="55184"/>
    <lineage>
        <taxon>Eukaryota</taxon>
        <taxon>Viridiplantae</taxon>
        <taxon>Streptophyta</taxon>
        <taxon>Embryophyta</taxon>
        <taxon>Tracheophyta</taxon>
        <taxon>Spermatophyta</taxon>
        <taxon>Magnoliopsida</taxon>
        <taxon>Liliopsida</taxon>
        <taxon>Acoraceae</taxon>
        <taxon>Acorus</taxon>
    </lineage>
</organism>
<accession>A0AAV9AWE5</accession>
<reference evidence="3" key="1">
    <citation type="journal article" date="2023" name="Nat. Commun.">
        <title>Diploid and tetraploid genomes of Acorus and the evolution of monocots.</title>
        <authorList>
            <person name="Ma L."/>
            <person name="Liu K.W."/>
            <person name="Li Z."/>
            <person name="Hsiao Y.Y."/>
            <person name="Qi Y."/>
            <person name="Fu T."/>
            <person name="Tang G.D."/>
            <person name="Zhang D."/>
            <person name="Sun W.H."/>
            <person name="Liu D.K."/>
            <person name="Li Y."/>
            <person name="Chen G.Z."/>
            <person name="Liu X.D."/>
            <person name="Liao X.Y."/>
            <person name="Jiang Y.T."/>
            <person name="Yu X."/>
            <person name="Hao Y."/>
            <person name="Huang J."/>
            <person name="Zhao X.W."/>
            <person name="Ke S."/>
            <person name="Chen Y.Y."/>
            <person name="Wu W.L."/>
            <person name="Hsu J.L."/>
            <person name="Lin Y.F."/>
            <person name="Huang M.D."/>
            <person name="Li C.Y."/>
            <person name="Huang L."/>
            <person name="Wang Z.W."/>
            <person name="Zhao X."/>
            <person name="Zhong W.Y."/>
            <person name="Peng D.H."/>
            <person name="Ahmad S."/>
            <person name="Lan S."/>
            <person name="Zhang J.S."/>
            <person name="Tsai W.C."/>
            <person name="Van de Peer Y."/>
            <person name="Liu Z.J."/>
        </authorList>
    </citation>
    <scope>NUCLEOTIDE SEQUENCE</scope>
    <source>
        <strain evidence="3">SCP</strain>
    </source>
</reference>
<dbReference type="GO" id="GO:0016787">
    <property type="term" value="F:hydrolase activity"/>
    <property type="evidence" value="ECO:0007669"/>
    <property type="project" value="UniProtKB-KW"/>
</dbReference>
<feature type="domain" description="Sialate O-acetylesterase" evidence="2">
    <location>
        <begin position="2"/>
        <end position="234"/>
    </location>
</feature>
<dbReference type="InterPro" id="IPR052940">
    <property type="entry name" value="Carb_Esterase_6"/>
</dbReference>
<gene>
    <name evidence="3" type="ORF">QJS04_geneDACA006273</name>
</gene>
<name>A0AAV9AWE5_ACOGR</name>
<comment type="caution">
    <text evidence="3">The sequence shown here is derived from an EMBL/GenBank/DDBJ whole genome shotgun (WGS) entry which is preliminary data.</text>
</comment>
<dbReference type="Gene3D" id="3.40.50.1110">
    <property type="entry name" value="SGNH hydrolase"/>
    <property type="match status" value="1"/>
</dbReference>
<keyword evidence="1" id="KW-0378">Hydrolase</keyword>
<evidence type="ECO:0000313" key="3">
    <source>
        <dbReference type="EMBL" id="KAK1268322.1"/>
    </source>
</evidence>